<gene>
    <name evidence="5" type="ORF">WMY93_032203</name>
</gene>
<dbReference type="Gene3D" id="2.60.120.920">
    <property type="match status" value="1"/>
</dbReference>
<dbReference type="SUPFAM" id="SSF49899">
    <property type="entry name" value="Concanavalin A-like lectins/glucanases"/>
    <property type="match status" value="1"/>
</dbReference>
<feature type="domain" description="B30.2/SPRY" evidence="4">
    <location>
        <begin position="122"/>
        <end position="323"/>
    </location>
</feature>
<dbReference type="Proteomes" id="UP001460270">
    <property type="component" value="Unassembled WGS sequence"/>
</dbReference>
<keyword evidence="6" id="KW-1185">Reference proteome</keyword>
<protein>
    <recommendedName>
        <fullName evidence="4">B30.2/SPRY domain-containing protein</fullName>
    </recommendedName>
</protein>
<evidence type="ECO:0000313" key="5">
    <source>
        <dbReference type="EMBL" id="KAK7877094.1"/>
    </source>
</evidence>
<dbReference type="AlphaFoldDB" id="A0AAW0MEI9"/>
<organism evidence="5 6">
    <name type="scientific">Mugilogobius chulae</name>
    <name type="common">yellowstripe goby</name>
    <dbReference type="NCBI Taxonomy" id="88201"/>
    <lineage>
        <taxon>Eukaryota</taxon>
        <taxon>Metazoa</taxon>
        <taxon>Chordata</taxon>
        <taxon>Craniata</taxon>
        <taxon>Vertebrata</taxon>
        <taxon>Euteleostomi</taxon>
        <taxon>Actinopterygii</taxon>
        <taxon>Neopterygii</taxon>
        <taxon>Teleostei</taxon>
        <taxon>Neoteleostei</taxon>
        <taxon>Acanthomorphata</taxon>
        <taxon>Gobiaria</taxon>
        <taxon>Gobiiformes</taxon>
        <taxon>Gobioidei</taxon>
        <taxon>Gobiidae</taxon>
        <taxon>Gobionellinae</taxon>
        <taxon>Mugilogobius</taxon>
    </lineage>
</organism>
<dbReference type="InterPro" id="IPR003877">
    <property type="entry name" value="SPRY_dom"/>
</dbReference>
<dbReference type="GO" id="GO:0005737">
    <property type="term" value="C:cytoplasm"/>
    <property type="evidence" value="ECO:0007669"/>
    <property type="project" value="UniProtKB-ARBA"/>
</dbReference>
<accession>A0AAW0MEI9</accession>
<comment type="caution">
    <text evidence="5">The sequence shown here is derived from an EMBL/GenBank/DDBJ whole genome shotgun (WGS) entry which is preliminary data.</text>
</comment>
<evidence type="ECO:0000256" key="2">
    <source>
        <dbReference type="ARBA" id="ARBA00022771"/>
    </source>
</evidence>
<dbReference type="PRINTS" id="PR01407">
    <property type="entry name" value="BUTYPHLNCDUF"/>
</dbReference>
<reference evidence="6" key="1">
    <citation type="submission" date="2024-04" db="EMBL/GenBank/DDBJ databases">
        <title>Salinicola lusitanus LLJ914,a marine bacterium isolated from the Okinawa Trough.</title>
        <authorList>
            <person name="Li J."/>
        </authorList>
    </citation>
    <scope>NUCLEOTIDE SEQUENCE [LARGE SCALE GENOMIC DNA]</scope>
</reference>
<dbReference type="InterPro" id="IPR043136">
    <property type="entry name" value="B30.2/SPRY_sf"/>
</dbReference>
<evidence type="ECO:0000313" key="6">
    <source>
        <dbReference type="Proteomes" id="UP001460270"/>
    </source>
</evidence>
<dbReference type="InterPro" id="IPR013320">
    <property type="entry name" value="ConA-like_dom_sf"/>
</dbReference>
<dbReference type="EMBL" id="JBBPFD010000723">
    <property type="protein sequence ID" value="KAK7877094.1"/>
    <property type="molecule type" value="Genomic_DNA"/>
</dbReference>
<dbReference type="Pfam" id="PF13765">
    <property type="entry name" value="PRY"/>
    <property type="match status" value="1"/>
</dbReference>
<evidence type="ECO:0000256" key="3">
    <source>
        <dbReference type="ARBA" id="ARBA00022833"/>
    </source>
</evidence>
<dbReference type="InterPro" id="IPR001870">
    <property type="entry name" value="B30.2/SPRY"/>
</dbReference>
<dbReference type="PANTHER" id="PTHR25465:SF14">
    <property type="entry name" value="E3 UBIQUITIN-PROTEIN LIGASE TRIM65"/>
    <property type="match status" value="1"/>
</dbReference>
<dbReference type="GO" id="GO:0008270">
    <property type="term" value="F:zinc ion binding"/>
    <property type="evidence" value="ECO:0007669"/>
    <property type="project" value="UniProtKB-KW"/>
</dbReference>
<proteinExistence type="predicted"/>
<evidence type="ECO:0000256" key="1">
    <source>
        <dbReference type="ARBA" id="ARBA00022723"/>
    </source>
</evidence>
<evidence type="ECO:0000259" key="4">
    <source>
        <dbReference type="PROSITE" id="PS50188"/>
    </source>
</evidence>
<name>A0AAW0MEI9_9GOBI</name>
<keyword evidence="2" id="KW-0863">Zinc-finger</keyword>
<dbReference type="PROSITE" id="PS50188">
    <property type="entry name" value="B302_SPRY"/>
    <property type="match status" value="1"/>
</dbReference>
<dbReference type="InterPro" id="IPR006574">
    <property type="entry name" value="PRY"/>
</dbReference>
<keyword evidence="1" id="KW-0479">Metal-binding</keyword>
<dbReference type="SMART" id="SM00589">
    <property type="entry name" value="PRY"/>
    <property type="match status" value="1"/>
</dbReference>
<dbReference type="Pfam" id="PF00622">
    <property type="entry name" value="SPRY"/>
    <property type="match status" value="1"/>
</dbReference>
<dbReference type="InterPro" id="IPR051051">
    <property type="entry name" value="E3_ubiq-ligase_TRIM/RNF"/>
</dbReference>
<dbReference type="PANTHER" id="PTHR25465">
    <property type="entry name" value="B-BOX DOMAIN CONTAINING"/>
    <property type="match status" value="1"/>
</dbReference>
<sequence length="323" mass="34429">MDPSLKSAPCSLESLTPLTLNSKLNGCKGAVAAACGAVAAACGAVAAACGAVAAACGAVAAAYGADDLSTLPPTACDSTLPLQPVTPHCPLQSVTPHCPLQLAPAEERWIIPGLRKYARNFSLDPNTTHTCLLLSDVYARNFSLDPNTNHTRLVLSDVNQTSTNADEDQTYAEHEERFTFWSQVLGTVGLSGCCYWEVDWSGGDVSIAVSYKSIKRDGEKLECLFGFNAQSWSLYCGKGIVMHNNEETRVSDRVKSGSSGGVGVSSGRVGVFLDKPGGRLSFYNITEEEVSHIYTFNNTFTDEELFPGFGLFELGDSVSVFKL</sequence>
<dbReference type="SMART" id="SM00449">
    <property type="entry name" value="SPRY"/>
    <property type="match status" value="1"/>
</dbReference>
<keyword evidence="3" id="KW-0862">Zinc</keyword>
<dbReference type="InterPro" id="IPR003879">
    <property type="entry name" value="Butyrophylin_SPRY"/>
</dbReference>